<sequence>MKVQLAFRTGFLYTKKYVGEVYKSMQPPKFVVIMLVLIGIMLFTASTGFMFAADTNEDNSLHQATATAMSKGINMGQLRVDEEITINEKVVKETLIREYVNQSNFHDGEKRLNIYAINSQPAMIGVESYNTFAIPIKKYLKEPDDQTTVRQFENMIFEAKKVTK</sequence>
<organism evidence="2 3">
    <name type="scientific">Bacillus thuringiensis subsp. tolworthi</name>
    <dbReference type="NCBI Taxonomy" id="1442"/>
    <lineage>
        <taxon>Bacteria</taxon>
        <taxon>Bacillati</taxon>
        <taxon>Bacillota</taxon>
        <taxon>Bacilli</taxon>
        <taxon>Bacillales</taxon>
        <taxon>Bacillaceae</taxon>
        <taxon>Bacillus</taxon>
        <taxon>Bacillus cereus group</taxon>
    </lineage>
</organism>
<evidence type="ECO:0000256" key="1">
    <source>
        <dbReference type="SAM" id="Phobius"/>
    </source>
</evidence>
<feature type="transmembrane region" description="Helical" evidence="1">
    <location>
        <begin position="30"/>
        <end position="53"/>
    </location>
</feature>
<evidence type="ECO:0000313" key="2">
    <source>
        <dbReference type="EMBL" id="BAR87813.1"/>
    </source>
</evidence>
<name>A0A9W4A3X8_BACTO</name>
<keyword evidence="1" id="KW-0812">Transmembrane</keyword>
<keyword evidence="1" id="KW-0472">Membrane</keyword>
<dbReference type="Pfam" id="PF17424">
    <property type="entry name" value="DUF5411"/>
    <property type="match status" value="1"/>
</dbReference>
<dbReference type="EMBL" id="AP014868">
    <property type="protein sequence ID" value="BAR87813.1"/>
    <property type="molecule type" value="Genomic_DNA"/>
</dbReference>
<proteinExistence type="predicted"/>
<protein>
    <submittedName>
        <fullName evidence="2">Uncharacterized protein</fullName>
    </submittedName>
</protein>
<evidence type="ECO:0000313" key="3">
    <source>
        <dbReference type="Proteomes" id="UP000055316"/>
    </source>
</evidence>
<dbReference type="InterPro" id="IPR035389">
    <property type="entry name" value="DUF5411"/>
</dbReference>
<geneLocation type="plasmid" evidence="3">
    <name>pKK4 DNA</name>
</geneLocation>
<reference evidence="2 3" key="1">
    <citation type="submission" date="2015-05" db="EMBL/GenBank/DDBJ databases">
        <title>Whole genome sequence of Bacillus thuringiensis serovar tolworthi Pasteur Institute Standard strain.</title>
        <authorList>
            <person name="Kanda K."/>
            <person name="Nakashima K."/>
            <person name="Nagano Y."/>
        </authorList>
    </citation>
    <scope>NUCLEOTIDE SEQUENCE [LARGE SCALE GENOMIC DNA]</scope>
    <source>
        <strain evidence="2 3">Pasteur Institute Standard strain</strain>
        <plasmid evidence="3">pKK4 DNA</plasmid>
    </source>
</reference>
<keyword evidence="1" id="KW-1133">Transmembrane helix</keyword>
<dbReference type="Proteomes" id="UP000055316">
    <property type="component" value="Plasmid pKK4"/>
</dbReference>
<keyword evidence="2" id="KW-0614">Plasmid</keyword>
<accession>A0A9W4A3X8</accession>
<dbReference type="AlphaFoldDB" id="A0A9W4A3X8"/>
<gene>
    <name evidence="2" type="ORF">KNN_07080</name>
</gene>